<protein>
    <submittedName>
        <fullName evidence="2">Uncharacterized protein</fullName>
    </submittedName>
</protein>
<feature type="region of interest" description="Disordered" evidence="1">
    <location>
        <begin position="208"/>
        <end position="231"/>
    </location>
</feature>
<name>A0ABS9WWD0_9GAMM</name>
<comment type="caution">
    <text evidence="2">The sequence shown here is derived from an EMBL/GenBank/DDBJ whole genome shotgun (WGS) entry which is preliminary data.</text>
</comment>
<dbReference type="RefSeq" id="WP_242282726.1">
    <property type="nucleotide sequence ID" value="NZ_JAKKSL010000001.1"/>
</dbReference>
<sequence length="231" mass="25849">MTQPFSTQKPIEISKKIIGVAVVNKQDLALDKKNNTQAIPEESPQSIEVIEKTTRPKELDSRTYKIKASAGYDHAYYVSISNVVLNEGTDLEEVRPYEIFINTKDKINVQWVHALTFMMSAVFRKGGEYMFLLDELREVSSPNAGWFGQHTRGGNPRYIESMVSAIADTIAYHVEKTCGVTVEAIELSNEAKAIIEEKKTEYLQSHNSTITSTQVDNEDAGMPNAFGLPKV</sequence>
<dbReference type="Proteomes" id="UP001139646">
    <property type="component" value="Unassembled WGS sequence"/>
</dbReference>
<evidence type="ECO:0000313" key="2">
    <source>
        <dbReference type="EMBL" id="MCI2282151.1"/>
    </source>
</evidence>
<keyword evidence="3" id="KW-1185">Reference proteome</keyword>
<dbReference type="EMBL" id="JAKKSL010000001">
    <property type="protein sequence ID" value="MCI2282151.1"/>
    <property type="molecule type" value="Genomic_DNA"/>
</dbReference>
<reference evidence="2" key="1">
    <citation type="submission" date="2022-01" db="EMBL/GenBank/DDBJ databases">
        <title>Colwellia maritima, isolated from seawater.</title>
        <authorList>
            <person name="Kristyanto S."/>
            <person name="Jung J."/>
            <person name="Jeon C.O."/>
        </authorList>
    </citation>
    <scope>NUCLEOTIDE SEQUENCE</scope>
    <source>
        <strain evidence="2">MSW7</strain>
    </source>
</reference>
<proteinExistence type="predicted"/>
<gene>
    <name evidence="2" type="ORF">L3081_00485</name>
</gene>
<evidence type="ECO:0000256" key="1">
    <source>
        <dbReference type="SAM" id="MobiDB-lite"/>
    </source>
</evidence>
<evidence type="ECO:0000313" key="3">
    <source>
        <dbReference type="Proteomes" id="UP001139646"/>
    </source>
</evidence>
<organism evidence="2 3">
    <name type="scientific">Colwellia maritima</name>
    <dbReference type="NCBI Taxonomy" id="2912588"/>
    <lineage>
        <taxon>Bacteria</taxon>
        <taxon>Pseudomonadati</taxon>
        <taxon>Pseudomonadota</taxon>
        <taxon>Gammaproteobacteria</taxon>
        <taxon>Alteromonadales</taxon>
        <taxon>Colwelliaceae</taxon>
        <taxon>Colwellia</taxon>
    </lineage>
</organism>
<accession>A0ABS9WWD0</accession>